<dbReference type="InterPro" id="IPR000719">
    <property type="entry name" value="Prot_kinase_dom"/>
</dbReference>
<name>A0A5C5XYY8_9BACT</name>
<reference evidence="7 8" key="1">
    <citation type="submission" date="2019-02" db="EMBL/GenBank/DDBJ databases">
        <title>Deep-cultivation of Planctomycetes and their phenomic and genomic characterization uncovers novel biology.</title>
        <authorList>
            <person name="Wiegand S."/>
            <person name="Jogler M."/>
            <person name="Boedeker C."/>
            <person name="Pinto D."/>
            <person name="Vollmers J."/>
            <person name="Rivas-Marin E."/>
            <person name="Kohn T."/>
            <person name="Peeters S.H."/>
            <person name="Heuer A."/>
            <person name="Rast P."/>
            <person name="Oberbeckmann S."/>
            <person name="Bunk B."/>
            <person name="Jeske O."/>
            <person name="Meyerdierks A."/>
            <person name="Storesund J.E."/>
            <person name="Kallscheuer N."/>
            <person name="Luecker S."/>
            <person name="Lage O.M."/>
            <person name="Pohl T."/>
            <person name="Merkel B.J."/>
            <person name="Hornburger P."/>
            <person name="Mueller R.-W."/>
            <person name="Bruemmer F."/>
            <person name="Labrenz M."/>
            <person name="Spormann A.M."/>
            <person name="Op Den Camp H."/>
            <person name="Overmann J."/>
            <person name="Amann R."/>
            <person name="Jetten M.S.M."/>
            <person name="Mascher T."/>
            <person name="Medema M.H."/>
            <person name="Devos D.P."/>
            <person name="Kaster A.-K."/>
            <person name="Ovreas L."/>
            <person name="Rohde M."/>
            <person name="Galperin M.Y."/>
            <person name="Jogler C."/>
        </authorList>
    </citation>
    <scope>NUCLEOTIDE SEQUENCE [LARGE SCALE GENOMIC DNA]</scope>
    <source>
        <strain evidence="7 8">Pla123a</strain>
    </source>
</reference>
<evidence type="ECO:0000256" key="1">
    <source>
        <dbReference type="ARBA" id="ARBA00022679"/>
    </source>
</evidence>
<feature type="region of interest" description="Disordered" evidence="5">
    <location>
        <begin position="1"/>
        <end position="37"/>
    </location>
</feature>
<dbReference type="Gene3D" id="3.40.50.1440">
    <property type="entry name" value="Tubulin/FtsZ, GTPase domain"/>
    <property type="match status" value="1"/>
</dbReference>
<keyword evidence="3" id="KW-0418">Kinase</keyword>
<dbReference type="RefSeq" id="WP_146590766.1">
    <property type="nucleotide sequence ID" value="NZ_SJPO01000012.1"/>
</dbReference>
<dbReference type="AlphaFoldDB" id="A0A5C5XYY8"/>
<keyword evidence="4" id="KW-0067">ATP-binding</keyword>
<evidence type="ECO:0000259" key="6">
    <source>
        <dbReference type="PROSITE" id="PS50011"/>
    </source>
</evidence>
<comment type="caution">
    <text evidence="7">The sequence shown here is derived from an EMBL/GenBank/DDBJ whole genome shotgun (WGS) entry which is preliminary data.</text>
</comment>
<dbReference type="InterPro" id="IPR036525">
    <property type="entry name" value="Tubulin/FtsZ_GTPase_sf"/>
</dbReference>
<dbReference type="GO" id="GO:0004674">
    <property type="term" value="F:protein serine/threonine kinase activity"/>
    <property type="evidence" value="ECO:0007669"/>
    <property type="project" value="UniProtKB-EC"/>
</dbReference>
<dbReference type="Proteomes" id="UP000318478">
    <property type="component" value="Unassembled WGS sequence"/>
</dbReference>
<dbReference type="EMBL" id="SJPO01000012">
    <property type="protein sequence ID" value="TWT67759.1"/>
    <property type="molecule type" value="Genomic_DNA"/>
</dbReference>
<accession>A0A5C5XYY8</accession>
<dbReference type="EC" id="2.7.11.1" evidence="7"/>
<dbReference type="PROSITE" id="PS00108">
    <property type="entry name" value="PROTEIN_KINASE_ST"/>
    <property type="match status" value="1"/>
</dbReference>
<dbReference type="CDD" id="cd14014">
    <property type="entry name" value="STKc_PknB_like"/>
    <property type="match status" value="1"/>
</dbReference>
<sequence>MASTIATQSTETAAKQADETSSLTGEPAGSQKNGIQLPSGYVTTERIGSGGYGEVWRATAPGGVEKAIKIVYGHCSDDLAERELKSLERIRQVRHPFVISLERFEVLDGRLIIVTELADMSLDACFKAHQANGLVGVPREELLRYLHDAADALDCLVDQHSLQHLDIKPENLLVVGDHVKVGDFGLVKELANRTLDSMMGGMTPLYSAPEVFDDQPSKRSDQYSLAIVFQQMLTGQLPFPGRTPAQLAKQHTQAEPNLQPLVESDRTIIRRALAKRPEARFASCRELVAALEAGRITPPPKPVVGERLSSANASADASGSAPYAAMKTEALAACKASESATQPKGGSAQDSADTKSKANLSYPTADACSQVVDVETPDTHAVELDCPPTLLVAIGGMGAELLQRVRQQIGDANPERLSDGLLAWLAIDTDRQSLNEVIGAHSEFGLPADDALHTPLKRPKQYGDASQNLLGWVSRRWLYNIPRSLETRGYRPLGRIAAVDHAEPILRSLYHRLNQLSESNPGAKRLRVVFLAGASGGTGGGALIDIAQASRSLSRDLDVELQIDSVLILPERPAGVADSLPIANAYSLLTELAHSQQHGNVGESSPHGPAARFESQQSPFDDFYVVVAPPRTDPQRRQQAQRSIVDYLALDTTPAAALLSACRRALKTDSFRLRTFGCVYMTPDDDPGDLLTRLNASALDSSHRRMTLLLSCGDCLQGPDLVAQRPTTRVIDGWQGRTTLVAEGADLAPLTLATRLAEHYPDIAEAAERLFTRKDINWQDLRLNGAPD</sequence>
<evidence type="ECO:0000256" key="3">
    <source>
        <dbReference type="ARBA" id="ARBA00022777"/>
    </source>
</evidence>
<evidence type="ECO:0000313" key="7">
    <source>
        <dbReference type="EMBL" id="TWT67759.1"/>
    </source>
</evidence>
<dbReference type="Pfam" id="PF13809">
    <property type="entry name" value="Tubulin_2"/>
    <property type="match status" value="1"/>
</dbReference>
<evidence type="ECO:0000256" key="5">
    <source>
        <dbReference type="SAM" id="MobiDB-lite"/>
    </source>
</evidence>
<organism evidence="7 8">
    <name type="scientific">Posidoniimonas polymericola</name>
    <dbReference type="NCBI Taxonomy" id="2528002"/>
    <lineage>
        <taxon>Bacteria</taxon>
        <taxon>Pseudomonadati</taxon>
        <taxon>Planctomycetota</taxon>
        <taxon>Planctomycetia</taxon>
        <taxon>Pirellulales</taxon>
        <taxon>Lacipirellulaceae</taxon>
        <taxon>Posidoniimonas</taxon>
    </lineage>
</organism>
<dbReference type="Gene3D" id="1.10.510.10">
    <property type="entry name" value="Transferase(Phosphotransferase) domain 1"/>
    <property type="match status" value="1"/>
</dbReference>
<proteinExistence type="predicted"/>
<feature type="compositionally biased region" description="Polar residues" evidence="5">
    <location>
        <begin position="1"/>
        <end position="36"/>
    </location>
</feature>
<keyword evidence="2" id="KW-0547">Nucleotide-binding</keyword>
<feature type="region of interest" description="Disordered" evidence="5">
    <location>
        <begin position="338"/>
        <end position="358"/>
    </location>
</feature>
<keyword evidence="8" id="KW-1185">Reference proteome</keyword>
<dbReference type="PROSITE" id="PS50011">
    <property type="entry name" value="PROTEIN_KINASE_DOM"/>
    <property type="match status" value="1"/>
</dbReference>
<dbReference type="InterPro" id="IPR008271">
    <property type="entry name" value="Ser/Thr_kinase_AS"/>
</dbReference>
<dbReference type="InterPro" id="IPR025904">
    <property type="entry name" value="Tubulin-like"/>
</dbReference>
<dbReference type="OrthoDB" id="278998at2"/>
<gene>
    <name evidence="7" type="ORF">Pla123a_43180</name>
</gene>
<dbReference type="PANTHER" id="PTHR43289:SF34">
    <property type="entry name" value="SERINE_THREONINE-PROTEIN KINASE YBDM-RELATED"/>
    <property type="match status" value="1"/>
</dbReference>
<evidence type="ECO:0000256" key="4">
    <source>
        <dbReference type="ARBA" id="ARBA00022840"/>
    </source>
</evidence>
<protein>
    <submittedName>
        <fullName evidence="7">Tubulin-like protein</fullName>
        <ecNumber evidence="7">2.7.11.1</ecNumber>
    </submittedName>
</protein>
<evidence type="ECO:0000256" key="2">
    <source>
        <dbReference type="ARBA" id="ARBA00022741"/>
    </source>
</evidence>
<dbReference type="PANTHER" id="PTHR43289">
    <property type="entry name" value="MITOGEN-ACTIVATED PROTEIN KINASE KINASE KINASE 20-RELATED"/>
    <property type="match status" value="1"/>
</dbReference>
<evidence type="ECO:0000313" key="8">
    <source>
        <dbReference type="Proteomes" id="UP000318478"/>
    </source>
</evidence>
<dbReference type="SMART" id="SM00220">
    <property type="entry name" value="S_TKc"/>
    <property type="match status" value="1"/>
</dbReference>
<keyword evidence="1 7" id="KW-0808">Transferase</keyword>
<dbReference type="GO" id="GO:0005524">
    <property type="term" value="F:ATP binding"/>
    <property type="evidence" value="ECO:0007669"/>
    <property type="project" value="UniProtKB-KW"/>
</dbReference>
<dbReference type="Pfam" id="PF00069">
    <property type="entry name" value="Pkinase"/>
    <property type="match status" value="1"/>
</dbReference>
<feature type="domain" description="Protein kinase" evidence="6">
    <location>
        <begin position="41"/>
        <end position="304"/>
    </location>
</feature>
<dbReference type="SUPFAM" id="SSF56112">
    <property type="entry name" value="Protein kinase-like (PK-like)"/>
    <property type="match status" value="1"/>
</dbReference>
<dbReference type="InterPro" id="IPR011009">
    <property type="entry name" value="Kinase-like_dom_sf"/>
</dbReference>